<evidence type="ECO:0000313" key="2">
    <source>
        <dbReference type="EMBL" id="MDN7527733.1"/>
    </source>
</evidence>
<dbReference type="EMBL" id="JAUJQL010000023">
    <property type="protein sequence ID" value="MDN7527733.1"/>
    <property type="molecule type" value="Genomic_DNA"/>
</dbReference>
<name>A0ABT8P1M2_9BURK</name>
<keyword evidence="1" id="KW-0812">Transmembrane</keyword>
<sequence length="67" mass="7250">MRTTVQTGVAILALLVGLLFCFAAARGYMQHDTIALKPLLFGLVDVAVACVLLRKAYTARKARSMPL</sequence>
<reference evidence="2" key="1">
    <citation type="submission" date="2023-07" db="EMBL/GenBank/DDBJ databases">
        <title>A collection of bacterial strains from the Burkholderia cepacia Research Laboratory and Repository.</title>
        <authorList>
            <person name="Lipuma J."/>
            <person name="Spilker T."/>
            <person name="Caverly L."/>
        </authorList>
    </citation>
    <scope>NUCLEOTIDE SEQUENCE</scope>
    <source>
        <strain evidence="2">AU45194</strain>
    </source>
</reference>
<evidence type="ECO:0000313" key="3">
    <source>
        <dbReference type="Proteomes" id="UP001172217"/>
    </source>
</evidence>
<keyword evidence="1" id="KW-1133">Transmembrane helix</keyword>
<dbReference type="Proteomes" id="UP001172217">
    <property type="component" value="Unassembled WGS sequence"/>
</dbReference>
<gene>
    <name evidence="2" type="ORF">QZM70_32800</name>
</gene>
<dbReference type="RefSeq" id="WP_179841133.1">
    <property type="nucleotide sequence ID" value="NZ_JAUJQL010000023.1"/>
</dbReference>
<protein>
    <submittedName>
        <fullName evidence="2">Uncharacterized protein</fullName>
    </submittedName>
</protein>
<accession>A0ABT8P1M2</accession>
<keyword evidence="1" id="KW-0472">Membrane</keyword>
<feature type="transmembrane region" description="Helical" evidence="1">
    <location>
        <begin position="39"/>
        <end position="57"/>
    </location>
</feature>
<comment type="caution">
    <text evidence="2">The sequence shown here is derived from an EMBL/GenBank/DDBJ whole genome shotgun (WGS) entry which is preliminary data.</text>
</comment>
<evidence type="ECO:0000256" key="1">
    <source>
        <dbReference type="SAM" id="Phobius"/>
    </source>
</evidence>
<proteinExistence type="predicted"/>
<organism evidence="2 3">
    <name type="scientific">Burkholderia orbicola</name>
    <dbReference type="NCBI Taxonomy" id="2978683"/>
    <lineage>
        <taxon>Bacteria</taxon>
        <taxon>Pseudomonadati</taxon>
        <taxon>Pseudomonadota</taxon>
        <taxon>Betaproteobacteria</taxon>
        <taxon>Burkholderiales</taxon>
        <taxon>Burkholderiaceae</taxon>
        <taxon>Burkholderia</taxon>
        <taxon>Burkholderia cepacia complex</taxon>
    </lineage>
</organism>
<keyword evidence="3" id="KW-1185">Reference proteome</keyword>